<dbReference type="SUPFAM" id="SSF52540">
    <property type="entry name" value="P-loop containing nucleoside triphosphate hydrolases"/>
    <property type="match status" value="1"/>
</dbReference>
<accession>A0A511DH52</accession>
<dbReference type="PANTHER" id="PTHR43384:SF14">
    <property type="entry name" value="ESX-1 SECRETION-ASSOCIATED PROTEIN ESPI"/>
    <property type="match status" value="1"/>
</dbReference>
<dbReference type="AlphaFoldDB" id="A0A511DH52"/>
<evidence type="ECO:0000259" key="2">
    <source>
        <dbReference type="Pfam" id="PF01656"/>
    </source>
</evidence>
<dbReference type="GO" id="GO:0051782">
    <property type="term" value="P:negative regulation of cell division"/>
    <property type="evidence" value="ECO:0007669"/>
    <property type="project" value="TreeGrafter"/>
</dbReference>
<dbReference type="Gene3D" id="3.40.50.300">
    <property type="entry name" value="P-loop containing nucleotide triphosphate hydrolases"/>
    <property type="match status" value="1"/>
</dbReference>
<dbReference type="GO" id="GO:0016887">
    <property type="term" value="F:ATP hydrolysis activity"/>
    <property type="evidence" value="ECO:0007669"/>
    <property type="project" value="TreeGrafter"/>
</dbReference>
<dbReference type="OrthoDB" id="3204399at2"/>
<dbReference type="GO" id="GO:0005524">
    <property type="term" value="F:ATP binding"/>
    <property type="evidence" value="ECO:0007669"/>
    <property type="project" value="TreeGrafter"/>
</dbReference>
<dbReference type="InterPro" id="IPR002586">
    <property type="entry name" value="CobQ/CobB/MinD/ParA_Nub-bd_dom"/>
</dbReference>
<keyword evidence="4" id="KW-1185">Reference proteome</keyword>
<evidence type="ECO:0000313" key="3">
    <source>
        <dbReference type="EMBL" id="GEL24125.1"/>
    </source>
</evidence>
<protein>
    <recommendedName>
        <fullName evidence="2">CobQ/CobB/MinD/ParA nucleotide binding domain-containing protein</fullName>
    </recommendedName>
</protein>
<dbReference type="EMBL" id="BJVJ01000029">
    <property type="protein sequence ID" value="GEL24125.1"/>
    <property type="molecule type" value="Genomic_DNA"/>
</dbReference>
<comment type="caution">
    <text evidence="3">The sequence shown here is derived from an EMBL/GenBank/DDBJ whole genome shotgun (WGS) entry which is preliminary data.</text>
</comment>
<dbReference type="RefSeq" id="WP_147108492.1">
    <property type="nucleotide sequence ID" value="NZ_BJVJ01000029.1"/>
</dbReference>
<sequence>MTRSAGSWADEPGLTPWLDDAGPAPIPSPAPVVPLRRPATVAGGRTGLLRPPPRRPAAPVMVGGPPTVVAPPPVPPAAQPVADGYLRDGGGARPVPRRGARGWLFTLSGGRLNPGTSTRELAEQELLDRIRTPLAGWHTVTVASTKGGVGKTTTSALLGLTLAEHRADRVVALDANPDAGNLADRLLGHPATATLRQLLDHDDPDLPASFTEVSRFVHDAGRLQVLASDQDAAMSEAFDRDEYRRVLALLVRFFTVVVTDSGTGLVHSAMAGALETTRSLVVTGAPTIDAAGHIDRTLDSLSAHGFDELVRDAIVVLSCDRQARSVDPVALKAHFERRCRAVVAVPRDPHLAEGGRIRLDALRPATRAAARQLAALVGDAFAWDFPATAGIDTSGGR</sequence>
<dbReference type="GO" id="GO:0005829">
    <property type="term" value="C:cytosol"/>
    <property type="evidence" value="ECO:0007669"/>
    <property type="project" value="TreeGrafter"/>
</dbReference>
<dbReference type="PANTHER" id="PTHR43384">
    <property type="entry name" value="SEPTUM SITE-DETERMINING PROTEIN MIND HOMOLOG, CHLOROPLASTIC-RELATED"/>
    <property type="match status" value="1"/>
</dbReference>
<feature type="region of interest" description="Disordered" evidence="1">
    <location>
        <begin position="1"/>
        <end position="37"/>
    </location>
</feature>
<dbReference type="InterPro" id="IPR027417">
    <property type="entry name" value="P-loop_NTPase"/>
</dbReference>
<dbReference type="GO" id="GO:0009898">
    <property type="term" value="C:cytoplasmic side of plasma membrane"/>
    <property type="evidence" value="ECO:0007669"/>
    <property type="project" value="TreeGrafter"/>
</dbReference>
<evidence type="ECO:0000256" key="1">
    <source>
        <dbReference type="SAM" id="MobiDB-lite"/>
    </source>
</evidence>
<dbReference type="InterPro" id="IPR050625">
    <property type="entry name" value="ParA/MinD_ATPase"/>
</dbReference>
<proteinExistence type="predicted"/>
<dbReference type="Proteomes" id="UP000321685">
    <property type="component" value="Unassembled WGS sequence"/>
</dbReference>
<evidence type="ECO:0000313" key="4">
    <source>
        <dbReference type="Proteomes" id="UP000321685"/>
    </source>
</evidence>
<gene>
    <name evidence="3" type="ORF">PSU4_30790</name>
</gene>
<name>A0A511DH52_9PSEU</name>
<organism evidence="3 4">
    <name type="scientific">Pseudonocardia sulfidoxydans NBRC 16205</name>
    <dbReference type="NCBI Taxonomy" id="1223511"/>
    <lineage>
        <taxon>Bacteria</taxon>
        <taxon>Bacillati</taxon>
        <taxon>Actinomycetota</taxon>
        <taxon>Actinomycetes</taxon>
        <taxon>Pseudonocardiales</taxon>
        <taxon>Pseudonocardiaceae</taxon>
        <taxon>Pseudonocardia</taxon>
    </lineage>
</organism>
<dbReference type="Pfam" id="PF01656">
    <property type="entry name" value="CbiA"/>
    <property type="match status" value="1"/>
</dbReference>
<feature type="domain" description="CobQ/CobB/MinD/ParA nucleotide binding" evidence="2">
    <location>
        <begin position="140"/>
        <end position="239"/>
    </location>
</feature>
<reference evidence="3 4" key="1">
    <citation type="submission" date="2019-07" db="EMBL/GenBank/DDBJ databases">
        <title>Whole genome shotgun sequence of Pseudonocardia sulfidoxydans NBRC 16205.</title>
        <authorList>
            <person name="Hosoyama A."/>
            <person name="Uohara A."/>
            <person name="Ohji S."/>
            <person name="Ichikawa N."/>
        </authorList>
    </citation>
    <scope>NUCLEOTIDE SEQUENCE [LARGE SCALE GENOMIC DNA]</scope>
    <source>
        <strain evidence="3 4">NBRC 16205</strain>
    </source>
</reference>